<dbReference type="Proteomes" id="UP000799424">
    <property type="component" value="Unassembled WGS sequence"/>
</dbReference>
<evidence type="ECO:0000256" key="5">
    <source>
        <dbReference type="SAM" id="MobiDB-lite"/>
    </source>
</evidence>
<evidence type="ECO:0000256" key="4">
    <source>
        <dbReference type="ARBA" id="ARBA00023136"/>
    </source>
</evidence>
<feature type="region of interest" description="Disordered" evidence="5">
    <location>
        <begin position="1"/>
        <end position="32"/>
    </location>
</feature>
<feature type="region of interest" description="Disordered" evidence="5">
    <location>
        <begin position="61"/>
        <end position="98"/>
    </location>
</feature>
<dbReference type="AlphaFoldDB" id="A0A6A7ADA0"/>
<name>A0A6A7ADA0_9PLEO</name>
<keyword evidence="2 6" id="KW-0812">Transmembrane</keyword>
<evidence type="ECO:0000313" key="8">
    <source>
        <dbReference type="EMBL" id="KAF2831280.1"/>
    </source>
</evidence>
<feature type="transmembrane region" description="Helical" evidence="6">
    <location>
        <begin position="144"/>
        <end position="165"/>
    </location>
</feature>
<evidence type="ECO:0000256" key="6">
    <source>
        <dbReference type="SAM" id="Phobius"/>
    </source>
</evidence>
<dbReference type="Pfam" id="PF02656">
    <property type="entry name" value="DUF202"/>
    <property type="match status" value="1"/>
</dbReference>
<evidence type="ECO:0000313" key="9">
    <source>
        <dbReference type="Proteomes" id="UP000799424"/>
    </source>
</evidence>
<dbReference type="PANTHER" id="PTHR34187">
    <property type="entry name" value="FGR18P"/>
    <property type="match status" value="1"/>
</dbReference>
<organism evidence="8 9">
    <name type="scientific">Ophiobolus disseminans</name>
    <dbReference type="NCBI Taxonomy" id="1469910"/>
    <lineage>
        <taxon>Eukaryota</taxon>
        <taxon>Fungi</taxon>
        <taxon>Dikarya</taxon>
        <taxon>Ascomycota</taxon>
        <taxon>Pezizomycotina</taxon>
        <taxon>Dothideomycetes</taxon>
        <taxon>Pleosporomycetidae</taxon>
        <taxon>Pleosporales</taxon>
        <taxon>Pleosporineae</taxon>
        <taxon>Phaeosphaeriaceae</taxon>
        <taxon>Ophiobolus</taxon>
    </lineage>
</organism>
<sequence length="250" mass="27963">MSSCTPQLDLSPAALHAPTHREPHVDSEEAVQYERRRVSRELEPIYPRELLRQSVGARHTSSVDASLRSRNASLRDSSASQEHLRRQAEDANTQAYSAGVSEDARSSIRTRHWWDPIATFWRTHVSLTIDEGAHRDHLALERTFLGYLRTSLILVMTGVLIAQLFRLQHVSTPNPDFGFFVIGRPLSITFIASAILVMLVGAFRFWKLQGGLVRGKAYTGGWEVLVVMGLSGFVSYGMNEYGGVGRLTVE</sequence>
<feature type="compositionally biased region" description="Basic and acidic residues" evidence="5">
    <location>
        <begin position="19"/>
        <end position="32"/>
    </location>
</feature>
<gene>
    <name evidence="8" type="ORF">CC86DRAFT_366680</name>
</gene>
<feature type="transmembrane region" description="Helical" evidence="6">
    <location>
        <begin position="218"/>
        <end position="238"/>
    </location>
</feature>
<reference evidence="8" key="1">
    <citation type="journal article" date="2020" name="Stud. Mycol.">
        <title>101 Dothideomycetes genomes: a test case for predicting lifestyles and emergence of pathogens.</title>
        <authorList>
            <person name="Haridas S."/>
            <person name="Albert R."/>
            <person name="Binder M."/>
            <person name="Bloem J."/>
            <person name="Labutti K."/>
            <person name="Salamov A."/>
            <person name="Andreopoulos B."/>
            <person name="Baker S."/>
            <person name="Barry K."/>
            <person name="Bills G."/>
            <person name="Bluhm B."/>
            <person name="Cannon C."/>
            <person name="Castanera R."/>
            <person name="Culley D."/>
            <person name="Daum C."/>
            <person name="Ezra D."/>
            <person name="Gonzalez J."/>
            <person name="Henrissat B."/>
            <person name="Kuo A."/>
            <person name="Liang C."/>
            <person name="Lipzen A."/>
            <person name="Lutzoni F."/>
            <person name="Magnuson J."/>
            <person name="Mondo S."/>
            <person name="Nolan M."/>
            <person name="Ohm R."/>
            <person name="Pangilinan J."/>
            <person name="Park H.-J."/>
            <person name="Ramirez L."/>
            <person name="Alfaro M."/>
            <person name="Sun H."/>
            <person name="Tritt A."/>
            <person name="Yoshinaga Y."/>
            <person name="Zwiers L.-H."/>
            <person name="Turgeon B."/>
            <person name="Goodwin S."/>
            <person name="Spatafora J."/>
            <person name="Crous P."/>
            <person name="Grigoriev I."/>
        </authorList>
    </citation>
    <scope>NUCLEOTIDE SEQUENCE</scope>
    <source>
        <strain evidence="8">CBS 113818</strain>
    </source>
</reference>
<keyword evidence="4 6" id="KW-0472">Membrane</keyword>
<evidence type="ECO:0000256" key="1">
    <source>
        <dbReference type="ARBA" id="ARBA00004127"/>
    </source>
</evidence>
<keyword evidence="3 6" id="KW-1133">Transmembrane helix</keyword>
<dbReference type="EMBL" id="MU006218">
    <property type="protein sequence ID" value="KAF2831280.1"/>
    <property type="molecule type" value="Genomic_DNA"/>
</dbReference>
<dbReference type="OrthoDB" id="199599at2759"/>
<feature type="transmembrane region" description="Helical" evidence="6">
    <location>
        <begin position="185"/>
        <end position="206"/>
    </location>
</feature>
<accession>A0A6A7ADA0</accession>
<evidence type="ECO:0000256" key="2">
    <source>
        <dbReference type="ARBA" id="ARBA00022692"/>
    </source>
</evidence>
<dbReference type="InterPro" id="IPR052053">
    <property type="entry name" value="IM_YidH-like"/>
</dbReference>
<protein>
    <recommendedName>
        <fullName evidence="7">DUF202 domain-containing protein</fullName>
    </recommendedName>
</protein>
<dbReference type="InterPro" id="IPR003807">
    <property type="entry name" value="DUF202"/>
</dbReference>
<feature type="domain" description="DUF202" evidence="7">
    <location>
        <begin position="135"/>
        <end position="208"/>
    </location>
</feature>
<feature type="compositionally biased region" description="Polar residues" evidence="5">
    <location>
        <begin position="61"/>
        <end position="81"/>
    </location>
</feature>
<comment type="subcellular location">
    <subcellularLocation>
        <location evidence="1">Endomembrane system</location>
        <topology evidence="1">Multi-pass membrane protein</topology>
    </subcellularLocation>
</comment>
<evidence type="ECO:0000259" key="7">
    <source>
        <dbReference type="Pfam" id="PF02656"/>
    </source>
</evidence>
<proteinExistence type="predicted"/>
<evidence type="ECO:0000256" key="3">
    <source>
        <dbReference type="ARBA" id="ARBA00022989"/>
    </source>
</evidence>
<keyword evidence="9" id="KW-1185">Reference proteome</keyword>
<dbReference type="GO" id="GO:0012505">
    <property type="term" value="C:endomembrane system"/>
    <property type="evidence" value="ECO:0007669"/>
    <property type="project" value="UniProtKB-SubCell"/>
</dbReference>
<dbReference type="PANTHER" id="PTHR34187:SF1">
    <property type="entry name" value="DUF202 DOMAIN-CONTAINING PROTEIN"/>
    <property type="match status" value="1"/>
</dbReference>